<comment type="caution">
    <text evidence="4">The sequence shown here is derived from an EMBL/GenBank/DDBJ whole genome shotgun (WGS) entry which is preliminary data.</text>
</comment>
<evidence type="ECO:0000313" key="5">
    <source>
        <dbReference type="Proteomes" id="UP000652219"/>
    </source>
</evidence>
<dbReference type="InterPro" id="IPR002048">
    <property type="entry name" value="EF_hand_dom"/>
</dbReference>
<organism evidence="4 5">
    <name type="scientific">Colletotrichum sojae</name>
    <dbReference type="NCBI Taxonomy" id="2175907"/>
    <lineage>
        <taxon>Eukaryota</taxon>
        <taxon>Fungi</taxon>
        <taxon>Dikarya</taxon>
        <taxon>Ascomycota</taxon>
        <taxon>Pezizomycotina</taxon>
        <taxon>Sordariomycetes</taxon>
        <taxon>Hypocreomycetidae</taxon>
        <taxon>Glomerellales</taxon>
        <taxon>Glomerellaceae</taxon>
        <taxon>Colletotrichum</taxon>
        <taxon>Colletotrichum orchidearum species complex</taxon>
    </lineage>
</organism>
<dbReference type="AlphaFoldDB" id="A0A8H6IUW8"/>
<feature type="region of interest" description="Disordered" evidence="1">
    <location>
        <begin position="38"/>
        <end position="167"/>
    </location>
</feature>
<dbReference type="Proteomes" id="UP000652219">
    <property type="component" value="Unassembled WGS sequence"/>
</dbReference>
<evidence type="ECO:0000256" key="2">
    <source>
        <dbReference type="SAM" id="SignalP"/>
    </source>
</evidence>
<dbReference type="PROSITE" id="PS00018">
    <property type="entry name" value="EF_HAND_1"/>
    <property type="match status" value="2"/>
</dbReference>
<evidence type="ECO:0000256" key="1">
    <source>
        <dbReference type="SAM" id="MobiDB-lite"/>
    </source>
</evidence>
<dbReference type="InterPro" id="IPR018247">
    <property type="entry name" value="EF_Hand_1_Ca_BS"/>
</dbReference>
<accession>A0A8H6IUW8</accession>
<evidence type="ECO:0000259" key="3">
    <source>
        <dbReference type="Pfam" id="PF13202"/>
    </source>
</evidence>
<feature type="domain" description="EF-hand" evidence="3">
    <location>
        <begin position="55"/>
        <end position="69"/>
    </location>
</feature>
<sequence length="254" mass="27769">MKFSAAVVSFLIGVAIAAPAPGSDRNRNEGNAIEQIIDAFNDPKGFPAGEGDPRDRNGDGLIDPEEFNSRVKRSPQQNNGNGRNGKKNKKDNNGNGNAVDQILAGFNNPKGFPAGEGDPRDRNGDGLIDPQEFNSKAKRSEEQAARPRRGGRGLAEGAPANRTGPSCSVWMDVTPDADSSVTGTWNQACYVRETFSPEEGTGRIMPRRRIVNRHKKAPGWEVFTAFESKDLRILTRQLERQLKNYIVLPVNNNV</sequence>
<feature type="signal peptide" evidence="2">
    <location>
        <begin position="1"/>
        <end position="17"/>
    </location>
</feature>
<feature type="domain" description="EF-hand" evidence="3">
    <location>
        <begin position="121"/>
        <end position="134"/>
    </location>
</feature>
<protein>
    <recommendedName>
        <fullName evidence="3">EF-hand domain-containing protein</fullName>
    </recommendedName>
</protein>
<feature type="chain" id="PRO_5034621491" description="EF-hand domain-containing protein" evidence="2">
    <location>
        <begin position="18"/>
        <end position="254"/>
    </location>
</feature>
<proteinExistence type="predicted"/>
<dbReference type="Gene3D" id="1.10.238.10">
    <property type="entry name" value="EF-hand"/>
    <property type="match status" value="1"/>
</dbReference>
<name>A0A8H6IUW8_9PEZI</name>
<reference evidence="4 5" key="1">
    <citation type="journal article" date="2020" name="Phytopathology">
        <title>Genome Sequence Resources of Colletotrichum truncatum, C. plurivorum, C. musicola, and C. sojae: Four Species Pathogenic to Soybean (Glycine max).</title>
        <authorList>
            <person name="Rogerio F."/>
            <person name="Boufleur T.R."/>
            <person name="Ciampi-Guillardi M."/>
            <person name="Sukno S.A."/>
            <person name="Thon M.R."/>
            <person name="Massola Junior N.S."/>
            <person name="Baroncelli R."/>
        </authorList>
    </citation>
    <scope>NUCLEOTIDE SEQUENCE [LARGE SCALE GENOMIC DNA]</scope>
    <source>
        <strain evidence="4 5">LFN0009</strain>
    </source>
</reference>
<keyword evidence="5" id="KW-1185">Reference proteome</keyword>
<keyword evidence="2" id="KW-0732">Signal</keyword>
<evidence type="ECO:0000313" key="4">
    <source>
        <dbReference type="EMBL" id="KAF6798775.1"/>
    </source>
</evidence>
<gene>
    <name evidence="4" type="ORF">CSOJ01_12664</name>
</gene>
<dbReference type="Pfam" id="PF13202">
    <property type="entry name" value="EF-hand_5"/>
    <property type="match status" value="2"/>
</dbReference>
<dbReference type="EMBL" id="WIGN01000333">
    <property type="protein sequence ID" value="KAF6798775.1"/>
    <property type="molecule type" value="Genomic_DNA"/>
</dbReference>